<evidence type="ECO:0000313" key="5">
    <source>
        <dbReference type="EMBL" id="MUF03000.1"/>
    </source>
</evidence>
<name>A0A6I3VX92_9PSED</name>
<keyword evidence="1" id="KW-0175">Coiled coil</keyword>
<proteinExistence type="predicted"/>
<keyword evidence="3" id="KW-0472">Membrane</keyword>
<feature type="region of interest" description="Disordered" evidence="2">
    <location>
        <begin position="19"/>
        <end position="38"/>
    </location>
</feature>
<keyword evidence="6" id="KW-1185">Reference proteome</keyword>
<dbReference type="OrthoDB" id="7030625at2"/>
<keyword evidence="3" id="KW-1133">Transmembrane helix</keyword>
<feature type="coiled-coil region" evidence="1">
    <location>
        <begin position="40"/>
        <end position="98"/>
    </location>
</feature>
<evidence type="ECO:0000313" key="6">
    <source>
        <dbReference type="Proteomes" id="UP000438196"/>
    </source>
</evidence>
<accession>A0A6I3VX92</accession>
<keyword evidence="5" id="KW-0648">Protein biosynthesis</keyword>
<evidence type="ECO:0000256" key="4">
    <source>
        <dbReference type="SAM" id="SignalP"/>
    </source>
</evidence>
<keyword evidence="5" id="KW-0396">Initiation factor</keyword>
<feature type="transmembrane region" description="Helical" evidence="3">
    <location>
        <begin position="110"/>
        <end position="130"/>
    </location>
</feature>
<evidence type="ECO:0000256" key="2">
    <source>
        <dbReference type="SAM" id="MobiDB-lite"/>
    </source>
</evidence>
<keyword evidence="3" id="KW-0812">Transmembrane</keyword>
<sequence>MRLSQLCLLAVLTIGATAHAEESSNTGSSTPLSLSAGSQITELQQRLKESERLRDELGKQLQSPELKGADATRESAQLNRLRQENQRLVQQLKEAQGMVLPRWLTEQQQWFVTGAGVALIALLCGIFASGGHRRRRQWLN</sequence>
<organism evidence="5 6">
    <name type="scientific">Pseudomonas spelaei</name>
    <dbReference type="NCBI Taxonomy" id="1055469"/>
    <lineage>
        <taxon>Bacteria</taxon>
        <taxon>Pseudomonadati</taxon>
        <taxon>Pseudomonadota</taxon>
        <taxon>Gammaproteobacteria</taxon>
        <taxon>Pseudomonadales</taxon>
        <taxon>Pseudomonadaceae</taxon>
        <taxon>Pseudomonas</taxon>
    </lineage>
</organism>
<comment type="caution">
    <text evidence="5">The sequence shown here is derived from an EMBL/GenBank/DDBJ whole genome shotgun (WGS) entry which is preliminary data.</text>
</comment>
<protein>
    <submittedName>
        <fullName evidence="5">Translation initiation factor 2</fullName>
    </submittedName>
</protein>
<feature type="chain" id="PRO_5026209147" evidence="4">
    <location>
        <begin position="21"/>
        <end position="140"/>
    </location>
</feature>
<keyword evidence="4" id="KW-0732">Signal</keyword>
<gene>
    <name evidence="5" type="ORF">GNF76_01560</name>
</gene>
<feature type="signal peptide" evidence="4">
    <location>
        <begin position="1"/>
        <end position="20"/>
    </location>
</feature>
<feature type="compositionally biased region" description="Polar residues" evidence="2">
    <location>
        <begin position="23"/>
        <end position="38"/>
    </location>
</feature>
<dbReference type="GO" id="GO:0003743">
    <property type="term" value="F:translation initiation factor activity"/>
    <property type="evidence" value="ECO:0007669"/>
    <property type="project" value="UniProtKB-KW"/>
</dbReference>
<dbReference type="Proteomes" id="UP000438196">
    <property type="component" value="Unassembled WGS sequence"/>
</dbReference>
<evidence type="ECO:0000256" key="1">
    <source>
        <dbReference type="SAM" id="Coils"/>
    </source>
</evidence>
<reference evidence="5 6" key="1">
    <citation type="submission" date="2019-11" db="EMBL/GenBank/DDBJ databases">
        <title>Pseudomonas karstica sp. nov. and Pseudomonas spelaei sp. nov. from karst caves.</title>
        <authorList>
            <person name="Zeman M."/>
        </authorList>
    </citation>
    <scope>NUCLEOTIDE SEQUENCE [LARGE SCALE GENOMIC DNA]</scope>
    <source>
        <strain evidence="5 6">CCM 7893</strain>
    </source>
</reference>
<dbReference type="EMBL" id="WNNK01000001">
    <property type="protein sequence ID" value="MUF03000.1"/>
    <property type="molecule type" value="Genomic_DNA"/>
</dbReference>
<dbReference type="AlphaFoldDB" id="A0A6I3VX92"/>
<dbReference type="RefSeq" id="WP_155581404.1">
    <property type="nucleotide sequence ID" value="NZ_JBHSTH010000004.1"/>
</dbReference>
<evidence type="ECO:0000256" key="3">
    <source>
        <dbReference type="SAM" id="Phobius"/>
    </source>
</evidence>